<dbReference type="GO" id="GO:0005829">
    <property type="term" value="C:cytosol"/>
    <property type="evidence" value="ECO:0007669"/>
    <property type="project" value="TreeGrafter"/>
</dbReference>
<dbReference type="Pfam" id="PF02493">
    <property type="entry name" value="MORN"/>
    <property type="match status" value="2"/>
</dbReference>
<comment type="caution">
    <text evidence="2">The sequence shown here is derived from an EMBL/GenBank/DDBJ whole genome shotgun (WGS) entry which is preliminary data.</text>
</comment>
<reference evidence="2" key="1">
    <citation type="submission" date="2021-02" db="EMBL/GenBank/DDBJ databases">
        <authorList>
            <person name="Nowell W R."/>
        </authorList>
    </citation>
    <scope>NUCLEOTIDE SEQUENCE</scope>
</reference>
<dbReference type="SMART" id="SM00698">
    <property type="entry name" value="MORN"/>
    <property type="match status" value="2"/>
</dbReference>
<dbReference type="InterPro" id="IPR003409">
    <property type="entry name" value="MORN"/>
</dbReference>
<dbReference type="Proteomes" id="UP000663864">
    <property type="component" value="Unassembled WGS sequence"/>
</dbReference>
<dbReference type="PANTHER" id="PTHR43215">
    <property type="entry name" value="RADIAL SPOKE HEAD 1 HOMOLOG"/>
    <property type="match status" value="1"/>
</dbReference>
<name>A0A814YZM6_9BILA</name>
<dbReference type="AlphaFoldDB" id="A0A814YZM6"/>
<dbReference type="EMBL" id="CAJNOT010001695">
    <property type="protein sequence ID" value="CAF1237065.1"/>
    <property type="molecule type" value="Genomic_DNA"/>
</dbReference>
<sequence>MTTITMTIIKVWVKIDNYEPEKVEIRSDSDIDDLKNELFIRNKEEKRKYYGIFDHKRLSSSSRVPHGTTCERPILFVKIDKNDRENNNNDDEAVQVTTADLSAVPNREPTVTTPISSLAKNLNEVKLSTTPSTITTSTPTTTVSHLSPHLVDTIYYENGDKYVGEINERREPNGKGTMCWKNGRRYEGQWKNGKRYGQGIEYGANGQVNINGEWKDDMLMSPYHDQ</sequence>
<proteinExistence type="predicted"/>
<keyword evidence="1" id="KW-0677">Repeat</keyword>
<gene>
    <name evidence="2" type="ORF">ZHD862_LOCUS24677</name>
</gene>
<evidence type="ECO:0000256" key="1">
    <source>
        <dbReference type="ARBA" id="ARBA00022737"/>
    </source>
</evidence>
<accession>A0A814YZM6</accession>
<dbReference type="PANTHER" id="PTHR43215:SF14">
    <property type="entry name" value="RADIAL SPOKE HEAD 1 HOMOLOG"/>
    <property type="match status" value="1"/>
</dbReference>
<evidence type="ECO:0000313" key="2">
    <source>
        <dbReference type="EMBL" id="CAF1237065.1"/>
    </source>
</evidence>
<dbReference type="SUPFAM" id="SSF82185">
    <property type="entry name" value="Histone H3 K4-specific methyltransferase SET7/9 N-terminal domain"/>
    <property type="match status" value="1"/>
</dbReference>
<dbReference type="Gene3D" id="2.20.110.10">
    <property type="entry name" value="Histone H3 K4-specific methyltransferase SET7/9 N-terminal domain"/>
    <property type="match status" value="1"/>
</dbReference>
<organism evidence="2 3">
    <name type="scientific">Rotaria sordida</name>
    <dbReference type="NCBI Taxonomy" id="392033"/>
    <lineage>
        <taxon>Eukaryota</taxon>
        <taxon>Metazoa</taxon>
        <taxon>Spiralia</taxon>
        <taxon>Gnathifera</taxon>
        <taxon>Rotifera</taxon>
        <taxon>Eurotatoria</taxon>
        <taxon>Bdelloidea</taxon>
        <taxon>Philodinida</taxon>
        <taxon>Philodinidae</taxon>
        <taxon>Rotaria</taxon>
    </lineage>
</organism>
<protein>
    <submittedName>
        <fullName evidence="2">Uncharacterized protein</fullName>
    </submittedName>
</protein>
<evidence type="ECO:0000313" key="3">
    <source>
        <dbReference type="Proteomes" id="UP000663864"/>
    </source>
</evidence>